<feature type="coiled-coil region" evidence="4">
    <location>
        <begin position="181"/>
        <end position="338"/>
    </location>
</feature>
<feature type="domain" description="HOOK N-terminal" evidence="6">
    <location>
        <begin position="45"/>
        <end position="143"/>
    </location>
</feature>
<dbReference type="GO" id="GO:0051959">
    <property type="term" value="F:dynein light intermediate chain binding"/>
    <property type="evidence" value="ECO:0007669"/>
    <property type="project" value="TreeGrafter"/>
</dbReference>
<dbReference type="GO" id="GO:0008017">
    <property type="term" value="F:microtubule binding"/>
    <property type="evidence" value="ECO:0007669"/>
    <property type="project" value="InterPro"/>
</dbReference>
<dbReference type="GO" id="GO:0031122">
    <property type="term" value="P:cytoplasmic microtubule organization"/>
    <property type="evidence" value="ECO:0007669"/>
    <property type="project" value="InterPro"/>
</dbReference>
<accession>A0A9N8ZFS7</accession>
<evidence type="ECO:0000313" key="7">
    <source>
        <dbReference type="EMBL" id="CAG8487009.1"/>
    </source>
</evidence>
<dbReference type="GO" id="GO:0005815">
    <property type="term" value="C:microtubule organizing center"/>
    <property type="evidence" value="ECO:0007669"/>
    <property type="project" value="TreeGrafter"/>
</dbReference>
<evidence type="ECO:0000259" key="5">
    <source>
        <dbReference type="Pfam" id="PF05622"/>
    </source>
</evidence>
<dbReference type="PANTHER" id="PTHR18947">
    <property type="entry name" value="HOOK PROTEINS"/>
    <property type="match status" value="1"/>
</dbReference>
<dbReference type="Gene3D" id="1.10.418.10">
    <property type="entry name" value="Calponin-like domain"/>
    <property type="match status" value="1"/>
</dbReference>
<name>A0A9N8ZFS7_9GLOM</name>
<comment type="caution">
    <text evidence="7">The sequence shown here is derived from an EMBL/GenBank/DDBJ whole genome shotgun (WGS) entry which is preliminary data.</text>
</comment>
<dbReference type="GO" id="GO:0005737">
    <property type="term" value="C:cytoplasm"/>
    <property type="evidence" value="ECO:0007669"/>
    <property type="project" value="UniProtKB-SubCell"/>
</dbReference>
<evidence type="ECO:0000256" key="2">
    <source>
        <dbReference type="ARBA" id="ARBA00022490"/>
    </source>
</evidence>
<dbReference type="Proteomes" id="UP000789570">
    <property type="component" value="Unassembled WGS sequence"/>
</dbReference>
<reference evidence="7" key="1">
    <citation type="submission" date="2021-06" db="EMBL/GenBank/DDBJ databases">
        <authorList>
            <person name="Kallberg Y."/>
            <person name="Tangrot J."/>
            <person name="Rosling A."/>
        </authorList>
    </citation>
    <scope>NUCLEOTIDE SEQUENCE</scope>
    <source>
        <strain evidence="7">UK204</strain>
    </source>
</reference>
<feature type="domain" description="Hook C-terminal" evidence="5">
    <location>
        <begin position="191"/>
        <end position="672"/>
    </location>
</feature>
<dbReference type="InterPro" id="IPR043936">
    <property type="entry name" value="HOOK_N"/>
</dbReference>
<dbReference type="InterPro" id="IPR008636">
    <property type="entry name" value="Hook_C"/>
</dbReference>
<gene>
    <name evidence="7" type="ORF">FCALED_LOCUS3008</name>
</gene>
<dbReference type="EMBL" id="CAJVPQ010000500">
    <property type="protein sequence ID" value="CAG8487009.1"/>
    <property type="molecule type" value="Genomic_DNA"/>
</dbReference>
<dbReference type="OrthoDB" id="49395at2759"/>
<dbReference type="AlphaFoldDB" id="A0A9N8ZFS7"/>
<evidence type="ECO:0000256" key="1">
    <source>
        <dbReference type="ARBA" id="ARBA00004496"/>
    </source>
</evidence>
<evidence type="ECO:0000313" key="8">
    <source>
        <dbReference type="Proteomes" id="UP000789570"/>
    </source>
</evidence>
<proteinExistence type="predicted"/>
<dbReference type="CDD" id="cd22211">
    <property type="entry name" value="HkD_SF"/>
    <property type="match status" value="1"/>
</dbReference>
<dbReference type="PANTHER" id="PTHR18947:SF28">
    <property type="entry name" value="GIRDIN, ISOFORM A"/>
    <property type="match status" value="1"/>
</dbReference>
<dbReference type="Pfam" id="PF19047">
    <property type="entry name" value="HOOK_N"/>
    <property type="match status" value="1"/>
</dbReference>
<protein>
    <submittedName>
        <fullName evidence="7">585_t:CDS:1</fullName>
    </submittedName>
</protein>
<dbReference type="Pfam" id="PF05622">
    <property type="entry name" value="HOOK"/>
    <property type="match status" value="1"/>
</dbReference>
<dbReference type="GO" id="GO:0030705">
    <property type="term" value="P:cytoskeleton-dependent intracellular transport"/>
    <property type="evidence" value="ECO:0007669"/>
    <property type="project" value="InterPro"/>
</dbReference>
<keyword evidence="8" id="KW-1185">Reference proteome</keyword>
<sequence>MNTAQSEQDMASAFMDWANTFDKLSRPVVNVKNISTYILNSDSKWFKLSSGEAREDNWVNNFNKLRRLVLLLTRYYEDILGLPAKKLESPDPRAIAKDGNLVETMKLYSLIVTLAVNHVNKAAYIEKITHLNAKSQQGLMFSIERVMNRLGETTVEAPPKKSSSINLDEIHAEHGKIIAQKEALEKAHQALMEEHTALRDQCRYEKQVAENLKKLSEKEAEIIDLSRKNELLSEQANEAARLKDQVDEYRHAADELRRKENVIDKYKKKLEEAADLRRNYKTLEQENRTLAERNQAILEEYDKVACFKGLMENYKKQLDELQSEKIELVNQKNKFEYEYRHMKAKIEAYDMAQSRDQETIHLLEDRLRELELGEGEPLKLDDEKIEVDDIIDHSINELSDALKGDTMTSLRLKINELQRELSRLREGKPSDDDANTQLLVLKHQVDDANRVKARFETDYVKVQKEKLVLESELERLQAEMSSSSNSVNKKEHRISFERDQKELLETRKQLRETQMKLDRAEREMGEVRPDSNTEARIKALEDEKENLRIQNEELSSLLQSFEDKSEDDLKKQNVQLHRKVEQLKTLVTGQHEIIENYKNAITSFEAEREAHVAEVKRLEQLHKESKEQAQKEISLVTSAWFNMGRRIQGDHVFLQRQGPASFLNQQRLILDTQRIENIGNFLTIDLAGTNIKNPNFQRPILSYFHKSA</sequence>
<keyword evidence="2" id="KW-0963">Cytoplasm</keyword>
<dbReference type="SUPFAM" id="SSF116907">
    <property type="entry name" value="Hook domain"/>
    <property type="match status" value="1"/>
</dbReference>
<evidence type="ECO:0000256" key="3">
    <source>
        <dbReference type="ARBA" id="ARBA00023054"/>
    </source>
</evidence>
<evidence type="ECO:0000256" key="4">
    <source>
        <dbReference type="SAM" id="Coils"/>
    </source>
</evidence>
<evidence type="ECO:0000259" key="6">
    <source>
        <dbReference type="Pfam" id="PF19047"/>
    </source>
</evidence>
<comment type="subcellular location">
    <subcellularLocation>
        <location evidence="1">Cytoplasm</location>
    </subcellularLocation>
</comment>
<dbReference type="InterPro" id="IPR036872">
    <property type="entry name" value="CH_dom_sf"/>
</dbReference>
<keyword evidence="3 4" id="KW-0175">Coiled coil</keyword>
<organism evidence="7 8">
    <name type="scientific">Funneliformis caledonium</name>
    <dbReference type="NCBI Taxonomy" id="1117310"/>
    <lineage>
        <taxon>Eukaryota</taxon>
        <taxon>Fungi</taxon>
        <taxon>Fungi incertae sedis</taxon>
        <taxon>Mucoromycota</taxon>
        <taxon>Glomeromycotina</taxon>
        <taxon>Glomeromycetes</taxon>
        <taxon>Glomerales</taxon>
        <taxon>Glomeraceae</taxon>
        <taxon>Funneliformis</taxon>
    </lineage>
</organism>
<feature type="coiled-coil region" evidence="4">
    <location>
        <begin position="459"/>
        <end position="628"/>
    </location>
</feature>